<evidence type="ECO:0000256" key="3">
    <source>
        <dbReference type="PIRSR" id="PIRSR005962-1"/>
    </source>
</evidence>
<dbReference type="InterPro" id="IPR017439">
    <property type="entry name" value="Amidohydrolase"/>
</dbReference>
<comment type="similarity">
    <text evidence="1">Belongs to the peptidase M20 family.</text>
</comment>
<dbReference type="EMBL" id="CP042997">
    <property type="protein sequence ID" value="QEH37355.1"/>
    <property type="molecule type" value="Genomic_DNA"/>
</dbReference>
<name>A0A5B9WBD9_9BACT</name>
<dbReference type="PANTHER" id="PTHR11014:SF63">
    <property type="entry name" value="METALLOPEPTIDASE, PUTATIVE (AFU_ORTHOLOGUE AFUA_6G09600)-RELATED"/>
    <property type="match status" value="1"/>
</dbReference>
<feature type="binding site" evidence="3">
    <location>
        <position position="108"/>
    </location>
    <ligand>
        <name>Mn(2+)</name>
        <dbReference type="ChEBI" id="CHEBI:29035"/>
        <label>2</label>
    </ligand>
</feature>
<dbReference type="RefSeq" id="WP_148596927.1">
    <property type="nucleotide sequence ID" value="NZ_CP042997.1"/>
</dbReference>
<dbReference type="SUPFAM" id="SSF55031">
    <property type="entry name" value="Bacterial exopeptidase dimerisation domain"/>
    <property type="match status" value="1"/>
</dbReference>
<comment type="cofactor">
    <cofactor evidence="3">
        <name>Mn(2+)</name>
        <dbReference type="ChEBI" id="CHEBI:29035"/>
    </cofactor>
    <text evidence="3">The Mn(2+) ion enhances activity.</text>
</comment>
<proteinExistence type="inferred from homology"/>
<keyword evidence="2 5" id="KW-0378">Hydrolase</keyword>
<keyword evidence="3" id="KW-0464">Manganese</keyword>
<dbReference type="KEGG" id="agv:OJF2_59450"/>
<feature type="domain" description="Peptidase M20 dimerisation" evidence="4">
    <location>
        <begin position="193"/>
        <end position="281"/>
    </location>
</feature>
<dbReference type="EC" id="3.-.-.-" evidence="5"/>
<dbReference type="GO" id="GO:0016787">
    <property type="term" value="F:hydrolase activity"/>
    <property type="evidence" value="ECO:0007669"/>
    <property type="project" value="UniProtKB-KW"/>
</dbReference>
<dbReference type="PIRSF" id="PIRSF005962">
    <property type="entry name" value="Pept_M20D_amidohydro"/>
    <property type="match status" value="1"/>
</dbReference>
<dbReference type="OrthoDB" id="9776731at2"/>
<organism evidence="5 6">
    <name type="scientific">Aquisphaera giovannonii</name>
    <dbReference type="NCBI Taxonomy" id="406548"/>
    <lineage>
        <taxon>Bacteria</taxon>
        <taxon>Pseudomonadati</taxon>
        <taxon>Planctomycetota</taxon>
        <taxon>Planctomycetia</taxon>
        <taxon>Isosphaerales</taxon>
        <taxon>Isosphaeraceae</taxon>
        <taxon>Aquisphaera</taxon>
    </lineage>
</organism>
<dbReference type="Gene3D" id="3.30.70.360">
    <property type="match status" value="1"/>
</dbReference>
<dbReference type="InterPro" id="IPR036264">
    <property type="entry name" value="Bact_exopeptidase_dim_dom"/>
</dbReference>
<dbReference type="Pfam" id="PF01546">
    <property type="entry name" value="Peptidase_M20"/>
    <property type="match status" value="1"/>
</dbReference>
<sequence length="401" mass="42953">MADWREAIDAWIDGHGDEIRDVRRRLHAHPEPSKEEFQTTRFLADRLQEAGIPVKIAPTGRGLVAGPQPEDGHSLVAFRADIDALRIHDAKETPYRSTREGVMHACGHDAHTAMALAASLALHECRGLLPGDIPWRAIFQPAEEIGAGALEMVAAGAMERVSAVVALHVDPTVRLGYLAYRQGVLTAFCQELQVIIQGMGGHAARPHQSIDPIGVASQFITSVYQFVPRSVDSRDPVVVTFGSIQGGTSANIIPEYVVLKGTIRTLSEASAGRVAERIKQIAFGLTEASGAVIEVEFRRGTDAVVNDPEVTRACIRAAGEVVGPANVEEIPLPSMGGEDFSGYLKHAPGCLLRLGVAGPGKPSPFLHSPQFDIDERALTVGAKVLAHSTVLLSDASRSHRP</sequence>
<dbReference type="GO" id="GO:0046872">
    <property type="term" value="F:metal ion binding"/>
    <property type="evidence" value="ECO:0007669"/>
    <property type="project" value="UniProtKB-KW"/>
</dbReference>
<keyword evidence="3" id="KW-0479">Metal-binding</keyword>
<evidence type="ECO:0000259" key="4">
    <source>
        <dbReference type="Pfam" id="PF07687"/>
    </source>
</evidence>
<dbReference type="AlphaFoldDB" id="A0A5B9WBD9"/>
<evidence type="ECO:0000313" key="6">
    <source>
        <dbReference type="Proteomes" id="UP000324233"/>
    </source>
</evidence>
<dbReference type="SUPFAM" id="SSF53187">
    <property type="entry name" value="Zn-dependent exopeptidases"/>
    <property type="match status" value="1"/>
</dbReference>
<evidence type="ECO:0000313" key="5">
    <source>
        <dbReference type="EMBL" id="QEH37355.1"/>
    </source>
</evidence>
<feature type="binding site" evidence="3">
    <location>
        <position position="367"/>
    </location>
    <ligand>
        <name>Mn(2+)</name>
        <dbReference type="ChEBI" id="CHEBI:29035"/>
        <label>2</label>
    </ligand>
</feature>
<dbReference type="InterPro" id="IPR011650">
    <property type="entry name" value="Peptidase_M20_dimer"/>
</dbReference>
<reference evidence="5 6" key="1">
    <citation type="submission" date="2019-08" db="EMBL/GenBank/DDBJ databases">
        <title>Deep-cultivation of Planctomycetes and their phenomic and genomic characterization uncovers novel biology.</title>
        <authorList>
            <person name="Wiegand S."/>
            <person name="Jogler M."/>
            <person name="Boedeker C."/>
            <person name="Pinto D."/>
            <person name="Vollmers J."/>
            <person name="Rivas-Marin E."/>
            <person name="Kohn T."/>
            <person name="Peeters S.H."/>
            <person name="Heuer A."/>
            <person name="Rast P."/>
            <person name="Oberbeckmann S."/>
            <person name="Bunk B."/>
            <person name="Jeske O."/>
            <person name="Meyerdierks A."/>
            <person name="Storesund J.E."/>
            <person name="Kallscheuer N."/>
            <person name="Luecker S."/>
            <person name="Lage O.M."/>
            <person name="Pohl T."/>
            <person name="Merkel B.J."/>
            <person name="Hornburger P."/>
            <person name="Mueller R.-W."/>
            <person name="Bruemmer F."/>
            <person name="Labrenz M."/>
            <person name="Spormann A.M."/>
            <person name="Op den Camp H."/>
            <person name="Overmann J."/>
            <person name="Amann R."/>
            <person name="Jetten M.S.M."/>
            <person name="Mascher T."/>
            <person name="Medema M.H."/>
            <person name="Devos D.P."/>
            <person name="Kaster A.-K."/>
            <person name="Ovreas L."/>
            <person name="Rohde M."/>
            <person name="Galperin M.Y."/>
            <person name="Jogler C."/>
        </authorList>
    </citation>
    <scope>NUCLEOTIDE SEQUENCE [LARGE SCALE GENOMIC DNA]</scope>
    <source>
        <strain evidence="5 6">OJF2</strain>
    </source>
</reference>
<dbReference type="NCBIfam" id="TIGR01891">
    <property type="entry name" value="amidohydrolases"/>
    <property type="match status" value="1"/>
</dbReference>
<feature type="binding site" evidence="3">
    <location>
        <position position="106"/>
    </location>
    <ligand>
        <name>Mn(2+)</name>
        <dbReference type="ChEBI" id="CHEBI:29035"/>
        <label>2</label>
    </ligand>
</feature>
<keyword evidence="6" id="KW-1185">Reference proteome</keyword>
<feature type="binding site" evidence="3">
    <location>
        <position position="144"/>
    </location>
    <ligand>
        <name>Mn(2+)</name>
        <dbReference type="ChEBI" id="CHEBI:29035"/>
        <label>2</label>
    </ligand>
</feature>
<evidence type="ECO:0000256" key="1">
    <source>
        <dbReference type="ARBA" id="ARBA00006153"/>
    </source>
</evidence>
<accession>A0A5B9WBD9</accession>
<protein>
    <submittedName>
        <fullName evidence="5">Putative hydrolase YxeP</fullName>
        <ecNumber evidence="5">3.-.-.-</ecNumber>
    </submittedName>
</protein>
<dbReference type="FunFam" id="3.30.70.360:FF:000014">
    <property type="entry name" value="N-acyl-L-amino acid amidohydrolase"/>
    <property type="match status" value="1"/>
</dbReference>
<dbReference type="Pfam" id="PF07687">
    <property type="entry name" value="M20_dimer"/>
    <property type="match status" value="1"/>
</dbReference>
<feature type="binding site" evidence="3">
    <location>
        <position position="168"/>
    </location>
    <ligand>
        <name>Mn(2+)</name>
        <dbReference type="ChEBI" id="CHEBI:29035"/>
        <label>2</label>
    </ligand>
</feature>
<gene>
    <name evidence="5" type="primary">yxeP_1</name>
    <name evidence="5" type="ORF">OJF2_59450</name>
</gene>
<dbReference type="Gene3D" id="3.40.630.10">
    <property type="entry name" value="Zn peptidases"/>
    <property type="match status" value="1"/>
</dbReference>
<dbReference type="InterPro" id="IPR002933">
    <property type="entry name" value="Peptidase_M20"/>
</dbReference>
<dbReference type="Proteomes" id="UP000324233">
    <property type="component" value="Chromosome"/>
</dbReference>
<dbReference type="PANTHER" id="PTHR11014">
    <property type="entry name" value="PEPTIDASE M20 FAMILY MEMBER"/>
    <property type="match status" value="1"/>
</dbReference>
<evidence type="ECO:0000256" key="2">
    <source>
        <dbReference type="ARBA" id="ARBA00022801"/>
    </source>
</evidence>